<keyword evidence="2" id="KW-1185">Reference proteome</keyword>
<organism evidence="1 2">
    <name type="scientific">Patagioenas fasciata monilis</name>
    <dbReference type="NCBI Taxonomy" id="372326"/>
    <lineage>
        <taxon>Eukaryota</taxon>
        <taxon>Metazoa</taxon>
        <taxon>Chordata</taxon>
        <taxon>Craniata</taxon>
        <taxon>Vertebrata</taxon>
        <taxon>Euteleostomi</taxon>
        <taxon>Archelosauria</taxon>
        <taxon>Archosauria</taxon>
        <taxon>Dinosauria</taxon>
        <taxon>Saurischia</taxon>
        <taxon>Theropoda</taxon>
        <taxon>Coelurosauria</taxon>
        <taxon>Aves</taxon>
        <taxon>Neognathae</taxon>
        <taxon>Neoaves</taxon>
        <taxon>Columbimorphae</taxon>
        <taxon>Columbiformes</taxon>
        <taxon>Columbidae</taxon>
        <taxon>Patagioenas</taxon>
    </lineage>
</organism>
<proteinExistence type="predicted"/>
<evidence type="ECO:0000313" key="2">
    <source>
        <dbReference type="Proteomes" id="UP000190648"/>
    </source>
</evidence>
<sequence length="68" mass="7192">MPRTANPKAGSGGRAGKNARKYSSCFFNTEEFPVMPSEDVCLSQEACGCVRHGERACLCLTSPCCSSG</sequence>
<gene>
    <name evidence="1" type="ORF">AV530_004965</name>
</gene>
<reference evidence="1 2" key="1">
    <citation type="submission" date="2016-02" db="EMBL/GenBank/DDBJ databases">
        <title>Band-tailed pigeon sequencing and assembly.</title>
        <authorList>
            <person name="Soares A.E."/>
            <person name="Novak B.J."/>
            <person name="Rice E.S."/>
            <person name="O'Connell B."/>
            <person name="Chang D."/>
            <person name="Weber S."/>
            <person name="Shapiro B."/>
        </authorList>
    </citation>
    <scope>NUCLEOTIDE SEQUENCE [LARGE SCALE GENOMIC DNA]</scope>
    <source>
        <strain evidence="1">BTP2013</strain>
        <tissue evidence="1">Blood</tissue>
    </source>
</reference>
<protein>
    <submittedName>
        <fullName evidence="1">Uncharacterized protein</fullName>
    </submittedName>
</protein>
<comment type="caution">
    <text evidence="1">The sequence shown here is derived from an EMBL/GenBank/DDBJ whole genome shotgun (WGS) entry which is preliminary data.</text>
</comment>
<dbReference type="EMBL" id="LSYS01004732">
    <property type="protein sequence ID" value="OPJ79012.1"/>
    <property type="molecule type" value="Genomic_DNA"/>
</dbReference>
<dbReference type="Proteomes" id="UP000190648">
    <property type="component" value="Unassembled WGS sequence"/>
</dbReference>
<name>A0A1V4K3H7_PATFA</name>
<evidence type="ECO:0000313" key="1">
    <source>
        <dbReference type="EMBL" id="OPJ79012.1"/>
    </source>
</evidence>
<accession>A0A1V4K3H7</accession>
<dbReference type="AlphaFoldDB" id="A0A1V4K3H7"/>